<evidence type="ECO:0000313" key="6">
    <source>
        <dbReference type="Proteomes" id="UP001596527"/>
    </source>
</evidence>
<keyword evidence="1" id="KW-0805">Transcription regulation</keyword>
<keyword evidence="3" id="KW-0804">Transcription</keyword>
<accession>A0ABW2SK15</accession>
<keyword evidence="2" id="KW-0238">DNA-binding</keyword>
<dbReference type="InterPro" id="IPR036388">
    <property type="entry name" value="WH-like_DNA-bd_sf"/>
</dbReference>
<dbReference type="SUPFAM" id="SSF46894">
    <property type="entry name" value="C-terminal effector domain of the bipartite response regulators"/>
    <property type="match status" value="1"/>
</dbReference>
<keyword evidence="6" id="KW-1185">Reference proteome</keyword>
<protein>
    <submittedName>
        <fullName evidence="5">LuxR C-terminal-related transcriptional regulator</fullName>
    </submittedName>
</protein>
<evidence type="ECO:0000259" key="4">
    <source>
        <dbReference type="PROSITE" id="PS50043"/>
    </source>
</evidence>
<dbReference type="InterPro" id="IPR011990">
    <property type="entry name" value="TPR-like_helical_dom_sf"/>
</dbReference>
<dbReference type="PRINTS" id="PR00038">
    <property type="entry name" value="HTHLUXR"/>
</dbReference>
<dbReference type="SMART" id="SM00421">
    <property type="entry name" value="HTH_LUXR"/>
    <property type="match status" value="1"/>
</dbReference>
<dbReference type="PANTHER" id="PTHR44688:SF16">
    <property type="entry name" value="DNA-BINDING TRANSCRIPTIONAL ACTIVATOR DEVR_DOSR"/>
    <property type="match status" value="1"/>
</dbReference>
<dbReference type="Gene3D" id="1.25.40.10">
    <property type="entry name" value="Tetratricopeptide repeat domain"/>
    <property type="match status" value="1"/>
</dbReference>
<dbReference type="PROSITE" id="PS50043">
    <property type="entry name" value="HTH_LUXR_2"/>
    <property type="match status" value="1"/>
</dbReference>
<dbReference type="SUPFAM" id="SSF48452">
    <property type="entry name" value="TPR-like"/>
    <property type="match status" value="1"/>
</dbReference>
<evidence type="ECO:0000256" key="1">
    <source>
        <dbReference type="ARBA" id="ARBA00023015"/>
    </source>
</evidence>
<dbReference type="InterPro" id="IPR000792">
    <property type="entry name" value="Tscrpt_reg_LuxR_C"/>
</dbReference>
<organism evidence="5 6">
    <name type="scientific">Schaalia naturae</name>
    <dbReference type="NCBI Taxonomy" id="635203"/>
    <lineage>
        <taxon>Bacteria</taxon>
        <taxon>Bacillati</taxon>
        <taxon>Actinomycetota</taxon>
        <taxon>Actinomycetes</taxon>
        <taxon>Actinomycetales</taxon>
        <taxon>Actinomycetaceae</taxon>
        <taxon>Schaalia</taxon>
    </lineage>
</organism>
<dbReference type="EMBL" id="JBHTEF010000001">
    <property type="protein sequence ID" value="MFC7579851.1"/>
    <property type="molecule type" value="Genomic_DNA"/>
</dbReference>
<name>A0ABW2SK15_9ACTO</name>
<reference evidence="6" key="1">
    <citation type="journal article" date="2019" name="Int. J. Syst. Evol. Microbiol.">
        <title>The Global Catalogue of Microorganisms (GCM) 10K type strain sequencing project: providing services to taxonomists for standard genome sequencing and annotation.</title>
        <authorList>
            <consortium name="The Broad Institute Genomics Platform"/>
            <consortium name="The Broad Institute Genome Sequencing Center for Infectious Disease"/>
            <person name="Wu L."/>
            <person name="Ma J."/>
        </authorList>
    </citation>
    <scope>NUCLEOTIDE SEQUENCE [LARGE SCALE GENOMIC DNA]</scope>
    <source>
        <strain evidence="6">CCUG 56698</strain>
    </source>
</reference>
<evidence type="ECO:0000256" key="2">
    <source>
        <dbReference type="ARBA" id="ARBA00023125"/>
    </source>
</evidence>
<dbReference type="Gene3D" id="1.10.10.10">
    <property type="entry name" value="Winged helix-like DNA-binding domain superfamily/Winged helix DNA-binding domain"/>
    <property type="match status" value="1"/>
</dbReference>
<dbReference type="Pfam" id="PF00196">
    <property type="entry name" value="GerE"/>
    <property type="match status" value="1"/>
</dbReference>
<dbReference type="PANTHER" id="PTHR44688">
    <property type="entry name" value="DNA-BINDING TRANSCRIPTIONAL ACTIVATOR DEVR_DOSR"/>
    <property type="match status" value="1"/>
</dbReference>
<sequence length="449" mass="47791">MSARWADAPTPRDVPHSIGVIAEALTSGHDDRALRIARGLGPDALGAVAGLPSAQARVREALAVAETLFVGGCTRDASTWCAVAEWSASETGAPELLVEAQGLRAAILAVSGESMEAEGIIAETRRVLRDLEPAASGVVSWPLILAEATTVMNRRTGRDVRSLIDEARDLDPALDWIAPGLVRLLETMQHMLHGERRQVVDASEGCRGSGSPGCPRYLRDVILSHTARSYVVLGDPGRALDLLAEAASPGDHPVCLSVDRASAYLAAGRPAEALACTESCVRSPEHVQRPLRALHVRRAIALEMQGRPAAADREFARSWYSAIVTGSVRPVVGVPEKEYRALEARFRERHPDVVDTLADYAVFAEAVHPVEGVGDLGMLGQREREVGGLLVGGGTSAQIAATLGISVNTVKTHTRAIYAKLGVHTRTTAVDELRRLGLGARESSGEGRR</sequence>
<dbReference type="InterPro" id="IPR016032">
    <property type="entry name" value="Sig_transdc_resp-reg_C-effctor"/>
</dbReference>
<dbReference type="PROSITE" id="PS00622">
    <property type="entry name" value="HTH_LUXR_1"/>
    <property type="match status" value="1"/>
</dbReference>
<dbReference type="CDD" id="cd06170">
    <property type="entry name" value="LuxR_C_like"/>
    <property type="match status" value="1"/>
</dbReference>
<evidence type="ECO:0000256" key="3">
    <source>
        <dbReference type="ARBA" id="ARBA00023163"/>
    </source>
</evidence>
<comment type="caution">
    <text evidence="5">The sequence shown here is derived from an EMBL/GenBank/DDBJ whole genome shotgun (WGS) entry which is preliminary data.</text>
</comment>
<gene>
    <name evidence="5" type="ORF">ACFQWG_01220</name>
</gene>
<dbReference type="RefSeq" id="WP_380971386.1">
    <property type="nucleotide sequence ID" value="NZ_JBHTEF010000001.1"/>
</dbReference>
<proteinExistence type="predicted"/>
<evidence type="ECO:0000313" key="5">
    <source>
        <dbReference type="EMBL" id="MFC7579851.1"/>
    </source>
</evidence>
<dbReference type="Proteomes" id="UP001596527">
    <property type="component" value="Unassembled WGS sequence"/>
</dbReference>
<feature type="domain" description="HTH luxR-type" evidence="4">
    <location>
        <begin position="372"/>
        <end position="437"/>
    </location>
</feature>